<gene>
    <name evidence="1" type="ORF">K443DRAFT_673907</name>
</gene>
<dbReference type="Proteomes" id="UP000054477">
    <property type="component" value="Unassembled WGS sequence"/>
</dbReference>
<dbReference type="OrthoDB" id="2745898at2759"/>
<dbReference type="EMBL" id="KN838550">
    <property type="protein sequence ID" value="KIK07011.1"/>
    <property type="molecule type" value="Genomic_DNA"/>
</dbReference>
<reference evidence="2" key="2">
    <citation type="submission" date="2015-01" db="EMBL/GenBank/DDBJ databases">
        <title>Evolutionary Origins and Diversification of the Mycorrhizal Mutualists.</title>
        <authorList>
            <consortium name="DOE Joint Genome Institute"/>
            <consortium name="Mycorrhizal Genomics Consortium"/>
            <person name="Kohler A."/>
            <person name="Kuo A."/>
            <person name="Nagy L.G."/>
            <person name="Floudas D."/>
            <person name="Copeland A."/>
            <person name="Barry K.W."/>
            <person name="Cichocki N."/>
            <person name="Veneault-Fourrey C."/>
            <person name="LaButti K."/>
            <person name="Lindquist E.A."/>
            <person name="Lipzen A."/>
            <person name="Lundell T."/>
            <person name="Morin E."/>
            <person name="Murat C."/>
            <person name="Riley R."/>
            <person name="Ohm R."/>
            <person name="Sun H."/>
            <person name="Tunlid A."/>
            <person name="Henrissat B."/>
            <person name="Grigoriev I.V."/>
            <person name="Hibbett D.S."/>
            <person name="Martin F."/>
        </authorList>
    </citation>
    <scope>NUCLEOTIDE SEQUENCE [LARGE SCALE GENOMIC DNA]</scope>
    <source>
        <strain evidence="2">LaAM-08-1</strain>
    </source>
</reference>
<protein>
    <submittedName>
        <fullName evidence="1">Uncharacterized protein</fullName>
    </submittedName>
</protein>
<sequence length="224" mass="24865">MSLRQLAMTSLHSSNVPWFLLRSFSQVASSYWSGFSGELKDALSTLIHPPTLKILYLENVDNAPITPFLGIVHLTKLDLHSVSLNYFDGEQPSSLTPKGVAAPRTVIDQCVWSFPDPTHDYPTEAVFLPFMSHLRVLEMDINPSSATMFDFAILSFLTRSLCASLTSPVTLEHLKLNITFEGLGPGSGLDRYLEALTKLQQSDLHELQHVVNANARSTEFSDTI</sequence>
<name>A0A0C9XPI0_9AGAR</name>
<evidence type="ECO:0000313" key="1">
    <source>
        <dbReference type="EMBL" id="KIK07011.1"/>
    </source>
</evidence>
<evidence type="ECO:0000313" key="2">
    <source>
        <dbReference type="Proteomes" id="UP000054477"/>
    </source>
</evidence>
<dbReference type="AlphaFoldDB" id="A0A0C9XPI0"/>
<organism evidence="1 2">
    <name type="scientific">Laccaria amethystina LaAM-08-1</name>
    <dbReference type="NCBI Taxonomy" id="1095629"/>
    <lineage>
        <taxon>Eukaryota</taxon>
        <taxon>Fungi</taxon>
        <taxon>Dikarya</taxon>
        <taxon>Basidiomycota</taxon>
        <taxon>Agaricomycotina</taxon>
        <taxon>Agaricomycetes</taxon>
        <taxon>Agaricomycetidae</taxon>
        <taxon>Agaricales</taxon>
        <taxon>Agaricineae</taxon>
        <taxon>Hydnangiaceae</taxon>
        <taxon>Laccaria</taxon>
    </lineage>
</organism>
<proteinExistence type="predicted"/>
<reference evidence="1 2" key="1">
    <citation type="submission" date="2014-04" db="EMBL/GenBank/DDBJ databases">
        <authorList>
            <consortium name="DOE Joint Genome Institute"/>
            <person name="Kuo A."/>
            <person name="Kohler A."/>
            <person name="Nagy L.G."/>
            <person name="Floudas D."/>
            <person name="Copeland A."/>
            <person name="Barry K.W."/>
            <person name="Cichocki N."/>
            <person name="Veneault-Fourrey C."/>
            <person name="LaButti K."/>
            <person name="Lindquist E.A."/>
            <person name="Lipzen A."/>
            <person name="Lundell T."/>
            <person name="Morin E."/>
            <person name="Murat C."/>
            <person name="Sun H."/>
            <person name="Tunlid A."/>
            <person name="Henrissat B."/>
            <person name="Grigoriev I.V."/>
            <person name="Hibbett D.S."/>
            <person name="Martin F."/>
            <person name="Nordberg H.P."/>
            <person name="Cantor M.N."/>
            <person name="Hua S.X."/>
        </authorList>
    </citation>
    <scope>NUCLEOTIDE SEQUENCE [LARGE SCALE GENOMIC DNA]</scope>
    <source>
        <strain evidence="1 2">LaAM-08-1</strain>
    </source>
</reference>
<dbReference type="HOGENOM" id="CLU_1235202_0_0_1"/>
<accession>A0A0C9XPI0</accession>
<keyword evidence="2" id="KW-1185">Reference proteome</keyword>